<dbReference type="eggNOG" id="COG0358">
    <property type="taxonomic scope" value="Bacteria"/>
</dbReference>
<dbReference type="GO" id="GO:0006269">
    <property type="term" value="P:DNA replication, synthesis of primer"/>
    <property type="evidence" value="ECO:0007669"/>
    <property type="project" value="UniProtKB-UniRule"/>
</dbReference>
<dbReference type="HAMAP" id="MF_00974">
    <property type="entry name" value="DNA_primase_DnaG"/>
    <property type="match status" value="1"/>
</dbReference>
<evidence type="ECO:0000256" key="14">
    <source>
        <dbReference type="PIRSR" id="PIRSR002811-1"/>
    </source>
</evidence>
<keyword evidence="11 12" id="KW-0804">Transcription</keyword>
<dbReference type="Proteomes" id="UP000002207">
    <property type="component" value="Chromosome"/>
</dbReference>
<evidence type="ECO:0000256" key="2">
    <source>
        <dbReference type="ARBA" id="ARBA00022515"/>
    </source>
</evidence>
<keyword evidence="10 12" id="KW-0238">DNA-binding</keyword>
<dbReference type="InParanoid" id="C1F7T6"/>
<comment type="function">
    <text evidence="12 13">RNA polymerase that catalyzes the synthesis of short RNA molecules used as primers for DNA polymerase during DNA replication.</text>
</comment>
<evidence type="ECO:0000256" key="4">
    <source>
        <dbReference type="ARBA" id="ARBA00022695"/>
    </source>
</evidence>
<dbReference type="PANTHER" id="PTHR30313:SF2">
    <property type="entry name" value="DNA PRIMASE"/>
    <property type="match status" value="1"/>
</dbReference>
<dbReference type="InterPro" id="IPR019475">
    <property type="entry name" value="DNA_primase_DnaB-bd"/>
</dbReference>
<dbReference type="PROSITE" id="PS50880">
    <property type="entry name" value="TOPRIM"/>
    <property type="match status" value="1"/>
</dbReference>
<dbReference type="GO" id="GO:0005737">
    <property type="term" value="C:cytoplasm"/>
    <property type="evidence" value="ECO:0007669"/>
    <property type="project" value="TreeGrafter"/>
</dbReference>
<evidence type="ECO:0000256" key="7">
    <source>
        <dbReference type="ARBA" id="ARBA00022771"/>
    </source>
</evidence>
<keyword evidence="4 12" id="KW-0548">Nucleotidyltransferase</keyword>
<dbReference type="PIRSF" id="PIRSF002811">
    <property type="entry name" value="DnaG"/>
    <property type="match status" value="1"/>
</dbReference>
<dbReference type="GO" id="GO:0003899">
    <property type="term" value="F:DNA-directed RNA polymerase activity"/>
    <property type="evidence" value="ECO:0007669"/>
    <property type="project" value="UniProtKB-UniRule"/>
</dbReference>
<dbReference type="GO" id="GO:1990077">
    <property type="term" value="C:primosome complex"/>
    <property type="evidence" value="ECO:0007669"/>
    <property type="project" value="UniProtKB-KW"/>
</dbReference>
<dbReference type="SMART" id="SM00400">
    <property type="entry name" value="ZnF_CHCC"/>
    <property type="match status" value="1"/>
</dbReference>
<keyword evidence="1 12" id="KW-0240">DNA-directed RNA polymerase</keyword>
<dbReference type="InterPro" id="IPR030846">
    <property type="entry name" value="DnaG_bac"/>
</dbReference>
<dbReference type="InterPro" id="IPR006171">
    <property type="entry name" value="TOPRIM_dom"/>
</dbReference>
<dbReference type="OrthoDB" id="9803773at2"/>
<dbReference type="GO" id="GO:0003677">
    <property type="term" value="F:DNA binding"/>
    <property type="evidence" value="ECO:0007669"/>
    <property type="project" value="UniProtKB-KW"/>
</dbReference>
<dbReference type="InterPro" id="IPR034151">
    <property type="entry name" value="TOPRIM_DnaG_bac"/>
</dbReference>
<comment type="subunit">
    <text evidence="12">Monomer. Interacts with DnaB.</text>
</comment>
<dbReference type="InterPro" id="IPR050219">
    <property type="entry name" value="DnaG_primase"/>
</dbReference>
<evidence type="ECO:0000256" key="5">
    <source>
        <dbReference type="ARBA" id="ARBA00022705"/>
    </source>
</evidence>
<dbReference type="Pfam" id="PF13155">
    <property type="entry name" value="Toprim_2"/>
    <property type="match status" value="1"/>
</dbReference>
<keyword evidence="6 12" id="KW-0479">Metal-binding</keyword>
<dbReference type="CDD" id="cd03364">
    <property type="entry name" value="TOPRIM_DnaG_primases"/>
    <property type="match status" value="1"/>
</dbReference>
<keyword evidence="5 12" id="KW-0235">DNA replication</keyword>
<evidence type="ECO:0000313" key="17">
    <source>
        <dbReference type="Proteomes" id="UP000002207"/>
    </source>
</evidence>
<comment type="domain">
    <text evidence="12">Contains an N-terminal zinc-binding domain, a central core domain that contains the primase activity, and a C-terminal DnaB-binding domain.</text>
</comment>
<dbReference type="Pfam" id="PF01807">
    <property type="entry name" value="Zn_ribbon_DnaG"/>
    <property type="match status" value="1"/>
</dbReference>
<dbReference type="AlphaFoldDB" id="C1F7T6"/>
<feature type="domain" description="Toprim" evidence="15">
    <location>
        <begin position="263"/>
        <end position="344"/>
    </location>
</feature>
<evidence type="ECO:0000259" key="15">
    <source>
        <dbReference type="PROSITE" id="PS50880"/>
    </source>
</evidence>
<dbReference type="Gene3D" id="3.90.980.10">
    <property type="entry name" value="DNA primase, catalytic core, N-terminal domain"/>
    <property type="match status" value="1"/>
</dbReference>
<evidence type="ECO:0000256" key="13">
    <source>
        <dbReference type="PIRNR" id="PIRNR002811"/>
    </source>
</evidence>
<dbReference type="GO" id="GO:0008270">
    <property type="term" value="F:zinc ion binding"/>
    <property type="evidence" value="ECO:0007669"/>
    <property type="project" value="UniProtKB-UniRule"/>
</dbReference>
<dbReference type="Pfam" id="PF10410">
    <property type="entry name" value="DnaB_bind"/>
    <property type="match status" value="1"/>
</dbReference>
<comment type="cofactor">
    <cofactor evidence="12 13 14">
        <name>Zn(2+)</name>
        <dbReference type="ChEBI" id="CHEBI:29105"/>
    </cofactor>
    <text evidence="12 13 14">Binds 1 zinc ion per monomer.</text>
</comment>
<dbReference type="Gene3D" id="3.40.1360.10">
    <property type="match status" value="1"/>
</dbReference>
<dbReference type="EC" id="2.7.7.101" evidence="12"/>
<dbReference type="FunCoup" id="C1F7T6">
    <property type="interactions" value="262"/>
</dbReference>
<proteinExistence type="inferred from homology"/>
<dbReference type="Gene3D" id="3.90.580.10">
    <property type="entry name" value="Zinc finger, CHC2-type domain"/>
    <property type="match status" value="1"/>
</dbReference>
<evidence type="ECO:0000256" key="10">
    <source>
        <dbReference type="ARBA" id="ARBA00023125"/>
    </source>
</evidence>
<keyword evidence="2 12" id="KW-0639">Primosome</keyword>
<evidence type="ECO:0000256" key="11">
    <source>
        <dbReference type="ARBA" id="ARBA00023163"/>
    </source>
</evidence>
<evidence type="ECO:0000313" key="16">
    <source>
        <dbReference type="EMBL" id="ACO34050.1"/>
    </source>
</evidence>
<evidence type="ECO:0000256" key="12">
    <source>
        <dbReference type="HAMAP-Rule" id="MF_00974"/>
    </source>
</evidence>
<keyword evidence="17" id="KW-1185">Reference proteome</keyword>
<gene>
    <name evidence="12 16" type="primary">dnaG</name>
    <name evidence="16" type="ordered locus">ACP_1818</name>
</gene>
<dbReference type="SUPFAM" id="SSF57783">
    <property type="entry name" value="Zinc beta-ribbon"/>
    <property type="match status" value="1"/>
</dbReference>
<dbReference type="InterPro" id="IPR036977">
    <property type="entry name" value="DNA_primase_Znf_CHC2"/>
</dbReference>
<keyword evidence="3 12" id="KW-0808">Transferase</keyword>
<comment type="catalytic activity">
    <reaction evidence="12">
        <text>ssDNA + n NTP = ssDNA/pppN(pN)n-1 hybrid + (n-1) diphosphate.</text>
        <dbReference type="EC" id="2.7.7.101"/>
    </reaction>
</comment>
<dbReference type="SMART" id="SM00493">
    <property type="entry name" value="TOPRIM"/>
    <property type="match status" value="1"/>
</dbReference>
<dbReference type="KEGG" id="aca:ACP_1818"/>
<feature type="zinc finger region" description="CHC2-type" evidence="12 14">
    <location>
        <begin position="36"/>
        <end position="60"/>
    </location>
</feature>
<reference evidence="16 17" key="1">
    <citation type="journal article" date="2009" name="Appl. Environ. Microbiol.">
        <title>Three genomes from the phylum Acidobacteria provide insight into the lifestyles of these microorganisms in soils.</title>
        <authorList>
            <person name="Ward N.L."/>
            <person name="Challacombe J.F."/>
            <person name="Janssen P.H."/>
            <person name="Henrissat B."/>
            <person name="Coutinho P.M."/>
            <person name="Wu M."/>
            <person name="Xie G."/>
            <person name="Haft D.H."/>
            <person name="Sait M."/>
            <person name="Badger J."/>
            <person name="Barabote R.D."/>
            <person name="Bradley B."/>
            <person name="Brettin T.S."/>
            <person name="Brinkac L.M."/>
            <person name="Bruce D."/>
            <person name="Creasy T."/>
            <person name="Daugherty S.C."/>
            <person name="Davidsen T.M."/>
            <person name="DeBoy R.T."/>
            <person name="Detter J.C."/>
            <person name="Dodson R.J."/>
            <person name="Durkin A.S."/>
            <person name="Ganapathy A."/>
            <person name="Gwinn-Giglio M."/>
            <person name="Han C.S."/>
            <person name="Khouri H."/>
            <person name="Kiss H."/>
            <person name="Kothari S.P."/>
            <person name="Madupu R."/>
            <person name="Nelson K.E."/>
            <person name="Nelson W.C."/>
            <person name="Paulsen I."/>
            <person name="Penn K."/>
            <person name="Ren Q."/>
            <person name="Rosovitz M.J."/>
            <person name="Selengut J.D."/>
            <person name="Shrivastava S."/>
            <person name="Sullivan S.A."/>
            <person name="Tapia R."/>
            <person name="Thompson L.S."/>
            <person name="Watkins K.L."/>
            <person name="Yang Q."/>
            <person name="Yu C."/>
            <person name="Zafar N."/>
            <person name="Zhou L."/>
            <person name="Kuske C.R."/>
        </authorList>
    </citation>
    <scope>NUCLEOTIDE SEQUENCE [LARGE SCALE GENOMIC DNA]</scope>
    <source>
        <strain evidence="17">ATCC 51196 / DSM 11244 / BCRC 80197 / JCM 7670 / NBRC 15755 / NCIMB 13165 / 161</strain>
    </source>
</reference>
<keyword evidence="8 12" id="KW-0862">Zinc</keyword>
<dbReference type="InterPro" id="IPR002694">
    <property type="entry name" value="Znf_CHC2"/>
</dbReference>
<dbReference type="InterPro" id="IPR006295">
    <property type="entry name" value="DNA_primase_DnaG"/>
</dbReference>
<dbReference type="InterPro" id="IPR037068">
    <property type="entry name" value="DNA_primase_core_N_sf"/>
</dbReference>
<protein>
    <recommendedName>
        <fullName evidence="12 13">DNA primase</fullName>
        <ecNumber evidence="12">2.7.7.101</ecNumber>
    </recommendedName>
</protein>
<dbReference type="NCBIfam" id="TIGR01391">
    <property type="entry name" value="dnaG"/>
    <property type="match status" value="1"/>
</dbReference>
<evidence type="ECO:0000256" key="6">
    <source>
        <dbReference type="ARBA" id="ARBA00022723"/>
    </source>
</evidence>
<dbReference type="RefSeq" id="WP_015896938.1">
    <property type="nucleotide sequence ID" value="NC_012483.1"/>
</dbReference>
<dbReference type="GO" id="GO:0000428">
    <property type="term" value="C:DNA-directed RNA polymerase complex"/>
    <property type="evidence" value="ECO:0007669"/>
    <property type="project" value="UniProtKB-KW"/>
</dbReference>
<dbReference type="EMBL" id="CP001472">
    <property type="protein sequence ID" value="ACO34050.1"/>
    <property type="molecule type" value="Genomic_DNA"/>
</dbReference>
<keyword evidence="9" id="KW-0460">Magnesium</keyword>
<dbReference type="HOGENOM" id="CLU_013501_3_1_0"/>
<dbReference type="InterPro" id="IPR013264">
    <property type="entry name" value="DNAG_N"/>
</dbReference>
<organism evidence="16 17">
    <name type="scientific">Acidobacterium capsulatum (strain ATCC 51196 / DSM 11244 / BCRC 80197 / JCM 7670 / NBRC 15755 / NCIMB 13165 / 161)</name>
    <dbReference type="NCBI Taxonomy" id="240015"/>
    <lineage>
        <taxon>Bacteria</taxon>
        <taxon>Pseudomonadati</taxon>
        <taxon>Acidobacteriota</taxon>
        <taxon>Terriglobia</taxon>
        <taxon>Terriglobales</taxon>
        <taxon>Acidobacteriaceae</taxon>
        <taxon>Acidobacterium</taxon>
    </lineage>
</organism>
<sequence>MSDFAQNVKQQADIVRIIGEYVRLKKAGAQNFSGLCPFHSEKTPSFSVHAGRQFFHCFGCGQSGDVFTFVQKIENVSFPEAVRTVAQKCGIALPKREFHSPEEAAEHRQRAKLIDLHEAAAQWFEEQLRSGEGAAARAYLAQRGLDEKGIARFRIGYAPDSFHALRERLQGMADLDTLRQSGLFSWKEQEDGQPGPIYSRFRKRITFPIANEGGRIIAFTARALESGEKAGPKYMNSPETPLYSKGHVLFNLDKARQAIREADFAVLVEGQMDCISAYLAGITNVLATSGTAFTEMQARLLARYSKRVIVNFDPDTAGANAAEKSIGLLTEEGFEVKIVTLDGGLDPDRFIRENGVRAYMDALRTARRYQEYLIERARVQFPPRSPEAKVKALNFLLPHIRRVPNAIARNEFATDAAQSLGIDSSLMREELKQAVAKRRDFVASAQAYPLTRAEQILLMAFAAAPGSEARHTAEAALARHSEDFARIREDVQQMVHLLRAREAGIDPLAAMQEPQQKQMLASLFVSVHDAEPASAEVEAAMLTVRRLALEQQQRELRGSILEAERTGRMEDALQLTRHAQEITRRLRELD</sequence>
<dbReference type="FunFam" id="3.90.580.10:FF:000001">
    <property type="entry name" value="DNA primase"/>
    <property type="match status" value="1"/>
</dbReference>
<evidence type="ECO:0000256" key="1">
    <source>
        <dbReference type="ARBA" id="ARBA00022478"/>
    </source>
</evidence>
<comment type="similarity">
    <text evidence="12 13">Belongs to the DnaG primase family.</text>
</comment>
<evidence type="ECO:0000256" key="3">
    <source>
        <dbReference type="ARBA" id="ARBA00022679"/>
    </source>
</evidence>
<accession>C1F7T6</accession>
<name>C1F7T6_ACIC5</name>
<dbReference type="SUPFAM" id="SSF56731">
    <property type="entry name" value="DNA primase core"/>
    <property type="match status" value="1"/>
</dbReference>
<dbReference type="STRING" id="240015.ACP_1818"/>
<dbReference type="PANTHER" id="PTHR30313">
    <property type="entry name" value="DNA PRIMASE"/>
    <property type="match status" value="1"/>
</dbReference>
<evidence type="ECO:0000256" key="9">
    <source>
        <dbReference type="ARBA" id="ARBA00022842"/>
    </source>
</evidence>
<dbReference type="Pfam" id="PF08275">
    <property type="entry name" value="DNAG_N"/>
    <property type="match status" value="1"/>
</dbReference>
<evidence type="ECO:0000256" key="8">
    <source>
        <dbReference type="ARBA" id="ARBA00022833"/>
    </source>
</evidence>
<keyword evidence="7 12" id="KW-0863">Zinc-finger</keyword>